<dbReference type="OrthoDB" id="10254877at2759"/>
<dbReference type="PANTHER" id="PTHR43008">
    <property type="entry name" value="BENZIL REDUCTASE"/>
    <property type="match status" value="1"/>
</dbReference>
<dbReference type="STRING" id="78410.A0A0N8H6H8"/>
<protein>
    <submittedName>
        <fullName evidence="3">Uncharacterized protein</fullName>
    </submittedName>
</protein>
<proteinExistence type="inferred from homology"/>
<dbReference type="PANTHER" id="PTHR43008:SF3">
    <property type="entry name" value="MANNITOL DEHYDROGENASE"/>
    <property type="match status" value="1"/>
</dbReference>
<evidence type="ECO:0000256" key="1">
    <source>
        <dbReference type="ARBA" id="ARBA00006484"/>
    </source>
</evidence>
<comment type="similarity">
    <text evidence="1">Belongs to the short-chain dehydrogenases/reductases (SDR) family.</text>
</comment>
<organism evidence="3 4">
    <name type="scientific">Neonectria ditissima</name>
    <dbReference type="NCBI Taxonomy" id="78410"/>
    <lineage>
        <taxon>Eukaryota</taxon>
        <taxon>Fungi</taxon>
        <taxon>Dikarya</taxon>
        <taxon>Ascomycota</taxon>
        <taxon>Pezizomycotina</taxon>
        <taxon>Sordariomycetes</taxon>
        <taxon>Hypocreomycetidae</taxon>
        <taxon>Hypocreales</taxon>
        <taxon>Nectriaceae</taxon>
        <taxon>Neonectria</taxon>
    </lineage>
</organism>
<accession>A0A0N8H6H8</accession>
<dbReference type="GO" id="GO:0050664">
    <property type="term" value="F:oxidoreductase activity, acting on NAD(P)H, oxygen as acceptor"/>
    <property type="evidence" value="ECO:0007669"/>
    <property type="project" value="TreeGrafter"/>
</dbReference>
<dbReference type="GO" id="GO:0016616">
    <property type="term" value="F:oxidoreductase activity, acting on the CH-OH group of donors, NAD or NADP as acceptor"/>
    <property type="evidence" value="ECO:0007669"/>
    <property type="project" value="UniProtKB-ARBA"/>
</dbReference>
<sequence length="112" mass="11799">MYLPSIIRKIVVVTGASGPTGIGLEAARGCAEMGADIAITYFSRPESGQNNADDIAKEYGVRAKAYKCDICSWTSVQKAMADIIKDFGKIDSFIANAGRATDCGVLEGSVES</sequence>
<reference evidence="3 4" key="1">
    <citation type="submission" date="2015-09" db="EMBL/GenBank/DDBJ databases">
        <title>Draft genome of a European isolate of the apple canker pathogen Neonectria ditissima.</title>
        <authorList>
            <person name="Gomez-Cortecero A."/>
            <person name="Harrison R.J."/>
            <person name="Armitage A.D."/>
        </authorList>
    </citation>
    <scope>NUCLEOTIDE SEQUENCE [LARGE SCALE GENOMIC DNA]</scope>
    <source>
        <strain evidence="3 4">R09/05</strain>
    </source>
</reference>
<gene>
    <name evidence="3" type="ORF">AK830_g7561</name>
</gene>
<keyword evidence="4" id="KW-1185">Reference proteome</keyword>
<keyword evidence="2" id="KW-0560">Oxidoreductase</keyword>
<dbReference type="AlphaFoldDB" id="A0A0N8H6H8"/>
<dbReference type="Proteomes" id="UP000050424">
    <property type="component" value="Unassembled WGS sequence"/>
</dbReference>
<name>A0A0N8H6H8_9HYPO</name>
<dbReference type="Gene3D" id="3.40.50.720">
    <property type="entry name" value="NAD(P)-binding Rossmann-like Domain"/>
    <property type="match status" value="1"/>
</dbReference>
<dbReference type="Pfam" id="PF00106">
    <property type="entry name" value="adh_short"/>
    <property type="match status" value="1"/>
</dbReference>
<evidence type="ECO:0000313" key="3">
    <source>
        <dbReference type="EMBL" id="KPM39012.1"/>
    </source>
</evidence>
<comment type="caution">
    <text evidence="3">The sequence shown here is derived from an EMBL/GenBank/DDBJ whole genome shotgun (WGS) entry which is preliminary data.</text>
</comment>
<dbReference type="InterPro" id="IPR002347">
    <property type="entry name" value="SDR_fam"/>
</dbReference>
<evidence type="ECO:0000256" key="2">
    <source>
        <dbReference type="ARBA" id="ARBA00023002"/>
    </source>
</evidence>
<dbReference type="SUPFAM" id="SSF51735">
    <property type="entry name" value="NAD(P)-binding Rossmann-fold domains"/>
    <property type="match status" value="1"/>
</dbReference>
<dbReference type="InterPro" id="IPR036291">
    <property type="entry name" value="NAD(P)-bd_dom_sf"/>
</dbReference>
<evidence type="ECO:0000313" key="4">
    <source>
        <dbReference type="Proteomes" id="UP000050424"/>
    </source>
</evidence>
<dbReference type="EMBL" id="LKCW01000118">
    <property type="protein sequence ID" value="KPM39012.1"/>
    <property type="molecule type" value="Genomic_DNA"/>
</dbReference>